<dbReference type="NCBIfam" id="TIGR00771">
    <property type="entry name" value="DcuC"/>
    <property type="match status" value="1"/>
</dbReference>
<feature type="transmembrane region" description="Helical" evidence="8">
    <location>
        <begin position="116"/>
        <end position="133"/>
    </location>
</feature>
<evidence type="ECO:0000256" key="8">
    <source>
        <dbReference type="SAM" id="Phobius"/>
    </source>
</evidence>
<dbReference type="InterPro" id="IPR018385">
    <property type="entry name" value="C4_dicarb_anaerob_car-like"/>
</dbReference>
<dbReference type="EMBL" id="LT670849">
    <property type="protein sequence ID" value="SHN70563.1"/>
    <property type="molecule type" value="Genomic_DNA"/>
</dbReference>
<dbReference type="AlphaFoldDB" id="A0A1M7TIV2"/>
<evidence type="ECO:0000256" key="1">
    <source>
        <dbReference type="ARBA" id="ARBA00004651"/>
    </source>
</evidence>
<evidence type="ECO:0000256" key="3">
    <source>
        <dbReference type="ARBA" id="ARBA00022448"/>
    </source>
</evidence>
<evidence type="ECO:0000313" key="10">
    <source>
        <dbReference type="Proteomes" id="UP000184096"/>
    </source>
</evidence>
<reference evidence="10" key="1">
    <citation type="submission" date="2016-11" db="EMBL/GenBank/DDBJ databases">
        <authorList>
            <person name="Varghese N."/>
            <person name="Submissions S."/>
        </authorList>
    </citation>
    <scope>NUCLEOTIDE SEQUENCE [LARGE SCALE GENOMIC DNA]</scope>
    <source>
        <strain evidence="10">GAS401</strain>
    </source>
</reference>
<dbReference type="GO" id="GO:0005886">
    <property type="term" value="C:plasma membrane"/>
    <property type="evidence" value="ECO:0007669"/>
    <property type="project" value="UniProtKB-SubCell"/>
</dbReference>
<evidence type="ECO:0000256" key="7">
    <source>
        <dbReference type="ARBA" id="ARBA00023136"/>
    </source>
</evidence>
<proteinExistence type="inferred from homology"/>
<comment type="similarity">
    <text evidence="2">Belongs to the DcuC/DcuD transporter (TC 2.A.61) family.</text>
</comment>
<feature type="transmembrane region" description="Helical" evidence="8">
    <location>
        <begin position="355"/>
        <end position="380"/>
    </location>
</feature>
<keyword evidence="7 8" id="KW-0472">Membrane</keyword>
<feature type="transmembrane region" description="Helical" evidence="8">
    <location>
        <begin position="392"/>
        <end position="414"/>
    </location>
</feature>
<keyword evidence="4" id="KW-1003">Cell membrane</keyword>
<accession>A0A1M7TIV2</accession>
<feature type="transmembrane region" description="Helical" evidence="8">
    <location>
        <begin position="139"/>
        <end position="156"/>
    </location>
</feature>
<feature type="transmembrane region" description="Helical" evidence="8">
    <location>
        <begin position="276"/>
        <end position="295"/>
    </location>
</feature>
<dbReference type="GO" id="GO:0015556">
    <property type="term" value="F:C4-dicarboxylate transmembrane transporter activity"/>
    <property type="evidence" value="ECO:0007669"/>
    <property type="project" value="InterPro"/>
</dbReference>
<gene>
    <name evidence="9" type="ORF">SAMN05444170_1766</name>
</gene>
<feature type="transmembrane region" description="Helical" evidence="8">
    <location>
        <begin position="163"/>
        <end position="182"/>
    </location>
</feature>
<comment type="subcellular location">
    <subcellularLocation>
        <location evidence="1">Cell membrane</location>
        <topology evidence="1">Multi-pass membrane protein</topology>
    </subcellularLocation>
</comment>
<feature type="transmembrane region" description="Helical" evidence="8">
    <location>
        <begin position="307"/>
        <end position="330"/>
    </location>
</feature>
<organism evidence="9 10">
    <name type="scientific">Bradyrhizobium erythrophlei</name>
    <dbReference type="NCBI Taxonomy" id="1437360"/>
    <lineage>
        <taxon>Bacteria</taxon>
        <taxon>Pseudomonadati</taxon>
        <taxon>Pseudomonadota</taxon>
        <taxon>Alphaproteobacteria</taxon>
        <taxon>Hyphomicrobiales</taxon>
        <taxon>Nitrobacteraceae</taxon>
        <taxon>Bradyrhizobium</taxon>
    </lineage>
</organism>
<dbReference type="PANTHER" id="PTHR42002:SF2">
    <property type="entry name" value="ANAEROBIC C4-DICARBOXYLATE TRANSPORTER DCUC-RELATED"/>
    <property type="match status" value="1"/>
</dbReference>
<dbReference type="NCBIfam" id="NF037994">
    <property type="entry name" value="DcuC_1"/>
    <property type="match status" value="1"/>
</dbReference>
<evidence type="ECO:0000256" key="5">
    <source>
        <dbReference type="ARBA" id="ARBA00022692"/>
    </source>
</evidence>
<dbReference type="OrthoDB" id="1674075at2"/>
<name>A0A1M7TIV2_9BRAD</name>
<feature type="transmembrane region" description="Helical" evidence="8">
    <location>
        <begin position="434"/>
        <end position="455"/>
    </location>
</feature>
<feature type="transmembrane region" description="Helical" evidence="8">
    <location>
        <begin position="202"/>
        <end position="221"/>
    </location>
</feature>
<evidence type="ECO:0000256" key="2">
    <source>
        <dbReference type="ARBA" id="ARBA00005275"/>
    </source>
</evidence>
<keyword evidence="10" id="KW-1185">Reference proteome</keyword>
<feature type="transmembrane region" description="Helical" evidence="8">
    <location>
        <begin position="249"/>
        <end position="270"/>
    </location>
</feature>
<keyword evidence="6 8" id="KW-1133">Transmembrane helix</keyword>
<keyword evidence="3" id="KW-0813">Transport</keyword>
<sequence>MLGLVIGVAVVVVAAAMIIRNYQPQPVLLVAGLVLLVSAATLFPDQFILHQKAKSTGWMGFDVFAVVKDSLVTQMSGIGLIIMASAAFADYMDHIGATAAMVRLCIRPLRMIKAPYLVLTLGYILGQSLHVAIPSAAGLAMLLLMSFFPMMVSLGVSKPAAAAMIALCSFMDLGPAVGTANLAAKTAGIPPAVYFVQHQIPVAVWVMAVVAILVLVSSRYFDRKNNVAIRVVDSDTATGEQIREDSRGFYALLPLFPITLILVFSPLLVGEVTIDVVTAMVLGSAAGLACELCVRKDVRDVLKGFQIFFNGIGSSFASVVSLLVCADVFARGLEALGTVDYLIDSVRDAGFGVDAMSVVMTLIVAMTAVITGSGVAAFFSFSSLAPAIATKFGVGAVTLLLPMQLVAGMGRAISPVSGVIVAVSKAGECPPFEIVRRTLIPSIGGMITMIVINYLRNG</sequence>
<evidence type="ECO:0000256" key="4">
    <source>
        <dbReference type="ARBA" id="ARBA00022475"/>
    </source>
</evidence>
<dbReference type="RefSeq" id="WP_156898446.1">
    <property type="nucleotide sequence ID" value="NZ_LT670849.1"/>
</dbReference>
<dbReference type="Proteomes" id="UP000184096">
    <property type="component" value="Chromosome I"/>
</dbReference>
<dbReference type="Pfam" id="PF03606">
    <property type="entry name" value="DcuC"/>
    <property type="match status" value="1"/>
</dbReference>
<evidence type="ECO:0000313" key="9">
    <source>
        <dbReference type="EMBL" id="SHN70563.1"/>
    </source>
</evidence>
<dbReference type="InterPro" id="IPR004669">
    <property type="entry name" value="C4_dicarb_anaerob_car"/>
</dbReference>
<evidence type="ECO:0000256" key="6">
    <source>
        <dbReference type="ARBA" id="ARBA00022989"/>
    </source>
</evidence>
<protein>
    <submittedName>
        <fullName evidence="9">C4-dicarboxylate transporter, DcuC family</fullName>
    </submittedName>
</protein>
<dbReference type="PANTHER" id="PTHR42002">
    <property type="entry name" value="ANAEROBIC C4-DICARBOXYLATE TRANSPORTER DCUC-RELATED"/>
    <property type="match status" value="1"/>
</dbReference>
<keyword evidence="5 8" id="KW-0812">Transmembrane</keyword>
<feature type="transmembrane region" description="Helical" evidence="8">
    <location>
        <begin position="26"/>
        <end position="44"/>
    </location>
</feature>